<dbReference type="EMBL" id="FSQX01000001">
    <property type="protein sequence ID" value="SIN66578.1"/>
    <property type="molecule type" value="Genomic_DNA"/>
</dbReference>
<evidence type="ECO:0000313" key="3">
    <source>
        <dbReference type="Proteomes" id="UP000185024"/>
    </source>
</evidence>
<protein>
    <recommendedName>
        <fullName evidence="1">Nucleotide modification associated domain-containing protein</fullName>
    </recommendedName>
</protein>
<organism evidence="2 3">
    <name type="scientific">Vreelandella aquamarina</name>
    <dbReference type="NCBI Taxonomy" id="77097"/>
    <lineage>
        <taxon>Bacteria</taxon>
        <taxon>Pseudomonadati</taxon>
        <taxon>Pseudomonadota</taxon>
        <taxon>Gammaproteobacteria</taxon>
        <taxon>Oceanospirillales</taxon>
        <taxon>Halomonadaceae</taxon>
        <taxon>Vreelandella</taxon>
    </lineage>
</organism>
<dbReference type="InterPro" id="IPR041180">
    <property type="entry name" value="Nmad2"/>
</dbReference>
<dbReference type="Proteomes" id="UP000185024">
    <property type="component" value="Unassembled WGS sequence"/>
</dbReference>
<evidence type="ECO:0000259" key="1">
    <source>
        <dbReference type="Pfam" id="PF18753"/>
    </source>
</evidence>
<accession>A0A1N6FSK8</accession>
<dbReference type="RefSeq" id="WP_074210333.1">
    <property type="nucleotide sequence ID" value="NZ_BJOI01000073.1"/>
</dbReference>
<dbReference type="Pfam" id="PF18753">
    <property type="entry name" value="Nmad2"/>
    <property type="match status" value="1"/>
</dbReference>
<evidence type="ECO:0000313" key="2">
    <source>
        <dbReference type="EMBL" id="SIN66578.1"/>
    </source>
</evidence>
<reference evidence="2 3" key="1">
    <citation type="submission" date="2016-11" db="EMBL/GenBank/DDBJ databases">
        <authorList>
            <person name="Jaros S."/>
            <person name="Januszkiewicz K."/>
            <person name="Wedrychowicz H."/>
        </authorList>
    </citation>
    <scope>NUCLEOTIDE SEQUENCE [LARGE SCALE GENOMIC DNA]</scope>
    <source>
        <strain evidence="2 3">ACAM 239</strain>
    </source>
</reference>
<proteinExistence type="predicted"/>
<gene>
    <name evidence="2" type="ORF">SAMN05878438_2012</name>
</gene>
<name>A0A1N6FSK8_9GAMM</name>
<dbReference type="GeneID" id="97278131"/>
<sequence>MPAIYSYVVAYDSGFAPNPFNNFCTLATCKPKIRKHASVGDWIVGTGSDRKGIRRGGFLVHAMRVEETLKFSEYWNDPRFTSKKPNLFGSYRMASGDNIYCPEGDGWLQMNSYHSNKDGTPRADHIKKDTSVDRVLISHDFVYFGAEGPEVPDHLKAYGLVHSGRGEHKISDIATIAAFEAWLNELGVRGYQGKPFDMLEIARKRGAQ</sequence>
<feature type="domain" description="Nucleotide modification associated" evidence="1">
    <location>
        <begin position="1"/>
        <end position="199"/>
    </location>
</feature>
<dbReference type="AlphaFoldDB" id="A0A1N6FSK8"/>